<feature type="domain" description="COQ9 C-terminal" evidence="10">
    <location>
        <begin position="195"/>
        <end position="263"/>
    </location>
</feature>
<evidence type="ECO:0000313" key="13">
    <source>
        <dbReference type="Proteomes" id="UP000183832"/>
    </source>
</evidence>
<accession>A0A1J1HK96</accession>
<evidence type="ECO:0000256" key="5">
    <source>
        <dbReference type="ARBA" id="ARBA00022946"/>
    </source>
</evidence>
<comment type="subcellular location">
    <subcellularLocation>
        <location evidence="1 8">Mitochondrion</location>
    </subcellularLocation>
</comment>
<evidence type="ECO:0000256" key="4">
    <source>
        <dbReference type="ARBA" id="ARBA00022688"/>
    </source>
</evidence>
<comment type="pathway">
    <text evidence="2 8">Cofactor biosynthesis; ubiquinone biosynthesis.</text>
</comment>
<dbReference type="Proteomes" id="UP000183832">
    <property type="component" value="Unassembled WGS sequence"/>
</dbReference>
<evidence type="ECO:0000256" key="1">
    <source>
        <dbReference type="ARBA" id="ARBA00004173"/>
    </source>
</evidence>
<evidence type="ECO:0000259" key="11">
    <source>
        <dbReference type="Pfam" id="PF21392"/>
    </source>
</evidence>
<dbReference type="PANTHER" id="PTHR21427:SF19">
    <property type="entry name" value="UBIQUINONE BIOSYNTHESIS PROTEIN COQ9, MITOCHONDRIAL"/>
    <property type="match status" value="1"/>
</dbReference>
<evidence type="ECO:0000256" key="9">
    <source>
        <dbReference type="SAM" id="MobiDB-lite"/>
    </source>
</evidence>
<keyword evidence="6 8" id="KW-0446">Lipid-binding</keyword>
<reference evidence="12 13" key="1">
    <citation type="submission" date="2015-04" db="EMBL/GenBank/DDBJ databases">
        <authorList>
            <person name="Syromyatnikov M.Y."/>
            <person name="Popov V.N."/>
        </authorList>
    </citation>
    <scope>NUCLEOTIDE SEQUENCE [LARGE SCALE GENOMIC DNA]</scope>
</reference>
<dbReference type="PANTHER" id="PTHR21427">
    <property type="entry name" value="UBIQUINONE BIOSYNTHESIS PROTEIN COQ9, MITOCHONDRIAL"/>
    <property type="match status" value="1"/>
</dbReference>
<dbReference type="GO" id="GO:0008289">
    <property type="term" value="F:lipid binding"/>
    <property type="evidence" value="ECO:0007669"/>
    <property type="project" value="UniProtKB-UniRule"/>
</dbReference>
<dbReference type="FunFam" id="1.10.357.10:FF:000004">
    <property type="entry name" value="Ubiquinone biosynthesis protein COQ9, mitochondrial"/>
    <property type="match status" value="1"/>
</dbReference>
<keyword evidence="13" id="KW-1185">Reference proteome</keyword>
<evidence type="ECO:0000256" key="6">
    <source>
        <dbReference type="ARBA" id="ARBA00023121"/>
    </source>
</evidence>
<dbReference type="GO" id="GO:0006744">
    <property type="term" value="P:ubiquinone biosynthetic process"/>
    <property type="evidence" value="ECO:0007669"/>
    <property type="project" value="UniProtKB-UniRule"/>
</dbReference>
<dbReference type="GO" id="GO:0005743">
    <property type="term" value="C:mitochondrial inner membrane"/>
    <property type="evidence" value="ECO:0007669"/>
    <property type="project" value="TreeGrafter"/>
</dbReference>
<proteinExistence type="inferred from homology"/>
<keyword evidence="4 8" id="KW-0831">Ubiquinone biosynthesis</keyword>
<dbReference type="InterPro" id="IPR013718">
    <property type="entry name" value="COQ9_C"/>
</dbReference>
<dbReference type="STRING" id="568069.A0A1J1HK96"/>
<dbReference type="Pfam" id="PF08511">
    <property type="entry name" value="COQ9"/>
    <property type="match status" value="1"/>
</dbReference>
<evidence type="ECO:0000256" key="2">
    <source>
        <dbReference type="ARBA" id="ARBA00004749"/>
    </source>
</evidence>
<dbReference type="InterPro" id="IPR012762">
    <property type="entry name" value="Ubiq_biosynth_COQ9"/>
</dbReference>
<name>A0A1J1HK96_9DIPT</name>
<protein>
    <recommendedName>
        <fullName evidence="8">Ubiquinone biosynthesis protein</fullName>
    </recommendedName>
</protein>
<dbReference type="Pfam" id="PF21392">
    <property type="entry name" value="COQ9_N"/>
    <property type="match status" value="1"/>
</dbReference>
<feature type="region of interest" description="Disordered" evidence="9">
    <location>
        <begin position="50"/>
        <end position="79"/>
    </location>
</feature>
<dbReference type="InterPro" id="IPR048674">
    <property type="entry name" value="COQ9_HTH"/>
</dbReference>
<organism evidence="12 13">
    <name type="scientific">Clunio marinus</name>
    <dbReference type="NCBI Taxonomy" id="568069"/>
    <lineage>
        <taxon>Eukaryota</taxon>
        <taxon>Metazoa</taxon>
        <taxon>Ecdysozoa</taxon>
        <taxon>Arthropoda</taxon>
        <taxon>Hexapoda</taxon>
        <taxon>Insecta</taxon>
        <taxon>Pterygota</taxon>
        <taxon>Neoptera</taxon>
        <taxon>Endopterygota</taxon>
        <taxon>Diptera</taxon>
        <taxon>Nematocera</taxon>
        <taxon>Chironomoidea</taxon>
        <taxon>Chironomidae</taxon>
        <taxon>Clunio</taxon>
    </lineage>
</organism>
<dbReference type="AlphaFoldDB" id="A0A1J1HK96"/>
<comment type="function">
    <text evidence="8">Membrane-associated protein that warps the membrane surface to access and bind aromatic isoprenes with high specificity, including ubiquinone (CoQ) isoprene intermediates and presents them directly to Coq7, therefore facilitating the Coq7-mediated hydroxylase step. Participates in the biosynthesis of coenzyme Q, also named ubiquinone, an essential lipid-soluble electron transporter for aerobic cellular respiration.</text>
</comment>
<evidence type="ECO:0000259" key="10">
    <source>
        <dbReference type="Pfam" id="PF08511"/>
    </source>
</evidence>
<evidence type="ECO:0000313" key="12">
    <source>
        <dbReference type="EMBL" id="CRK88347.1"/>
    </source>
</evidence>
<evidence type="ECO:0000256" key="8">
    <source>
        <dbReference type="RuleBase" id="RU366063"/>
    </source>
</evidence>
<keyword evidence="7 8" id="KW-0496">Mitochondrion</keyword>
<comment type="similarity">
    <text evidence="3 8">Belongs to the COQ9 family.</text>
</comment>
<sequence length="301" mass="34333">MTASSLNASKSQNRKLQNVNKSHKICSRLLSVPSLVLYAEQKNLDDFRAREEQKEAEFNKQPIENENEKENEEKTEDDEEVMEIKNKILEASLAFVTANGWTRQAIVKGAEQAGYPGTVHGMFPSGGIELINFYYLKCNKDLVVQMREKVGEKSEKVGDPKEFVCWALKERLLMLDPYIKTWPQALAMMSLPPNVPTSLANMLTLVDDICYYSGDRSIDFNWYARRIGLATIYKATELYMLQDSSPQYESTWKFLQRRIADASLVHDVLIQSEGATQHLTQAVTSAFTTARNILGLNFERR</sequence>
<gene>
    <name evidence="12" type="ORF">CLUMA_CG002125</name>
</gene>
<dbReference type="UniPathway" id="UPA00232"/>
<evidence type="ECO:0000256" key="7">
    <source>
        <dbReference type="ARBA" id="ARBA00023128"/>
    </source>
</evidence>
<feature type="domain" description="Ubiquinone biosynthesis protein COQ9 HTH" evidence="11">
    <location>
        <begin position="84"/>
        <end position="111"/>
    </location>
</feature>
<dbReference type="OrthoDB" id="619536at2759"/>
<keyword evidence="5" id="KW-0809">Transit peptide</keyword>
<dbReference type="Gene3D" id="1.10.357.10">
    <property type="entry name" value="Tetracycline Repressor, domain 2"/>
    <property type="match status" value="1"/>
</dbReference>
<evidence type="ECO:0000256" key="3">
    <source>
        <dbReference type="ARBA" id="ARBA00010766"/>
    </source>
</evidence>
<dbReference type="NCBIfam" id="TIGR02396">
    <property type="entry name" value="diverge_rpsU"/>
    <property type="match status" value="1"/>
</dbReference>
<dbReference type="EMBL" id="CVRI01000006">
    <property type="protein sequence ID" value="CRK88347.1"/>
    <property type="molecule type" value="Genomic_DNA"/>
</dbReference>